<feature type="region of interest" description="Disordered" evidence="1">
    <location>
        <begin position="26"/>
        <end position="71"/>
    </location>
</feature>
<evidence type="ECO:0000256" key="1">
    <source>
        <dbReference type="SAM" id="MobiDB-lite"/>
    </source>
</evidence>
<dbReference type="Proteomes" id="UP001596447">
    <property type="component" value="Unassembled WGS sequence"/>
</dbReference>
<organism evidence="2 3">
    <name type="scientific">Halospeciosus flavus</name>
    <dbReference type="NCBI Taxonomy" id="3032283"/>
    <lineage>
        <taxon>Archaea</taxon>
        <taxon>Methanobacteriati</taxon>
        <taxon>Methanobacteriota</taxon>
        <taxon>Stenosarchaea group</taxon>
        <taxon>Halobacteria</taxon>
        <taxon>Halobacteriales</taxon>
        <taxon>Halobacteriaceae</taxon>
        <taxon>Halospeciosus</taxon>
    </lineage>
</organism>
<comment type="caution">
    <text evidence="2">The sequence shown here is derived from an EMBL/GenBank/DDBJ whole genome shotgun (WGS) entry which is preliminary data.</text>
</comment>
<evidence type="ECO:0000313" key="3">
    <source>
        <dbReference type="Proteomes" id="UP001596447"/>
    </source>
</evidence>
<reference evidence="2 3" key="1">
    <citation type="journal article" date="2019" name="Int. J. Syst. Evol. Microbiol.">
        <title>The Global Catalogue of Microorganisms (GCM) 10K type strain sequencing project: providing services to taxonomists for standard genome sequencing and annotation.</title>
        <authorList>
            <consortium name="The Broad Institute Genomics Platform"/>
            <consortium name="The Broad Institute Genome Sequencing Center for Infectious Disease"/>
            <person name="Wu L."/>
            <person name="Ma J."/>
        </authorList>
    </citation>
    <scope>NUCLEOTIDE SEQUENCE [LARGE SCALE GENOMIC DNA]</scope>
    <source>
        <strain evidence="2 3">XZGYJ-43</strain>
    </source>
</reference>
<feature type="compositionally biased region" description="Basic and acidic residues" evidence="1">
    <location>
        <begin position="45"/>
        <end position="59"/>
    </location>
</feature>
<feature type="region of interest" description="Disordered" evidence="1">
    <location>
        <begin position="166"/>
        <end position="190"/>
    </location>
</feature>
<name>A0ABD5Z1X8_9EURY</name>
<dbReference type="EMBL" id="JBHTAR010000011">
    <property type="protein sequence ID" value="MFC7199176.1"/>
    <property type="molecule type" value="Genomic_DNA"/>
</dbReference>
<protein>
    <recommendedName>
        <fullName evidence="4">Lipoprotein</fullName>
    </recommendedName>
</protein>
<dbReference type="AlphaFoldDB" id="A0ABD5Z1X8"/>
<proteinExistence type="predicted"/>
<keyword evidence="3" id="KW-1185">Reference proteome</keyword>
<sequence length="190" mass="20323">MAELSRRGVLAAVGSTVVSGCTQLRRRAGEQSVENQISAGGASTRSERRSTSESGDARSETGGPVTNVDRTVRVPSGQGWAHQFTAESRVTLSYTVEATKPGKNGFDVFVFTKNEYTDYQRALNGRLVDTHPTAAASVRNVEETASRTCTLSSGAYAFVVDNTPIGDGGKPRSKRPETVDISLTVRPRPD</sequence>
<dbReference type="RefSeq" id="WP_279529118.1">
    <property type="nucleotide sequence ID" value="NZ_CP122312.1"/>
</dbReference>
<evidence type="ECO:0008006" key="4">
    <source>
        <dbReference type="Google" id="ProtNLM"/>
    </source>
</evidence>
<dbReference type="PROSITE" id="PS51257">
    <property type="entry name" value="PROKAR_LIPOPROTEIN"/>
    <property type="match status" value="1"/>
</dbReference>
<evidence type="ECO:0000313" key="2">
    <source>
        <dbReference type="EMBL" id="MFC7199176.1"/>
    </source>
</evidence>
<gene>
    <name evidence="2" type="ORF">ACFQJ9_07055</name>
</gene>
<accession>A0ABD5Z1X8</accession>